<evidence type="ECO:0000256" key="14">
    <source>
        <dbReference type="PIRSR" id="PIRSR602403-1"/>
    </source>
</evidence>
<comment type="cofactor">
    <cofactor evidence="1 14">
        <name>heme</name>
        <dbReference type="ChEBI" id="CHEBI:30413"/>
    </cofactor>
</comment>
<keyword evidence="13 16" id="KW-0472">Membrane</keyword>
<dbReference type="InterPro" id="IPR050196">
    <property type="entry name" value="Cytochrome_P450_Monoox"/>
</dbReference>
<dbReference type="Pfam" id="PF00067">
    <property type="entry name" value="p450"/>
    <property type="match status" value="1"/>
</dbReference>
<sequence>MIIYNLIGALTSDSNTLWMALFLLTVLGLYFLYSNFSKNRGKQISLLPSVTRSEWASLNVSLKLASFGPRDILPYFDNVIKKYGSLVHLKIIARHYVIINDPDDIKVLLSSVQHITKGPDYEMLEPWLNKGLLTSTDQKWHSRRKLLTNTFHFKILETYMPSLNKHSRSLVKNLINASDNGKSIADIDSHVTLCALDIVCETIMGVNLRTQEGKSTDYVKAIKSVSHILIKRIFTFWYWNEIVFYFSSIGREFRKSLKLLHDFTENVIRERRKILENAEQNKTDGNGKKQIYSFLDLLVGISKENPGTMTDKDIREEVDTFLFEGHDTSSIAITMAIIHLGLNQNMQNLVRDELYEIFGDSDRDATMEDLKAMTNLERVIKETMRLYPSVTGITRTLKEPLHLDKYTIPSKTVMVVIPHLLHRDENIYPNPEEFDPDRFLPEQCSGRHPYAYIPFSAGPRNCIGQKFAMYQMKTVLSTILRYTIVETLGTQKSIIISTQLIMRADYLPNVKITPISNKSIARHIL</sequence>
<evidence type="ECO:0000256" key="7">
    <source>
        <dbReference type="ARBA" id="ARBA00022723"/>
    </source>
</evidence>
<evidence type="ECO:0000256" key="9">
    <source>
        <dbReference type="ARBA" id="ARBA00022848"/>
    </source>
</evidence>
<dbReference type="GO" id="GO:0005506">
    <property type="term" value="F:iron ion binding"/>
    <property type="evidence" value="ECO:0007669"/>
    <property type="project" value="InterPro"/>
</dbReference>
<evidence type="ECO:0000256" key="5">
    <source>
        <dbReference type="ARBA" id="ARBA00010617"/>
    </source>
</evidence>
<dbReference type="GO" id="GO:0004497">
    <property type="term" value="F:monooxygenase activity"/>
    <property type="evidence" value="ECO:0007669"/>
    <property type="project" value="UniProtKB-KW"/>
</dbReference>
<dbReference type="GO" id="GO:0016705">
    <property type="term" value="F:oxidoreductase activity, acting on paired donors, with incorporation or reduction of molecular oxygen"/>
    <property type="evidence" value="ECO:0007669"/>
    <property type="project" value="InterPro"/>
</dbReference>
<dbReference type="InterPro" id="IPR036396">
    <property type="entry name" value="Cyt_P450_sf"/>
</dbReference>
<dbReference type="PRINTS" id="PR00385">
    <property type="entry name" value="P450"/>
</dbReference>
<evidence type="ECO:0000256" key="10">
    <source>
        <dbReference type="ARBA" id="ARBA00023002"/>
    </source>
</evidence>
<evidence type="ECO:0000256" key="3">
    <source>
        <dbReference type="ARBA" id="ARBA00004174"/>
    </source>
</evidence>
<evidence type="ECO:0000256" key="13">
    <source>
        <dbReference type="ARBA" id="ARBA00023136"/>
    </source>
</evidence>
<comment type="function">
    <text evidence="2">May be involved in the metabolism of insect hormones and in the breakdown of synthetic insecticides.</text>
</comment>
<evidence type="ECO:0000256" key="1">
    <source>
        <dbReference type="ARBA" id="ARBA00001971"/>
    </source>
</evidence>
<evidence type="ECO:0000256" key="8">
    <source>
        <dbReference type="ARBA" id="ARBA00022824"/>
    </source>
</evidence>
<keyword evidence="8" id="KW-0256">Endoplasmic reticulum</keyword>
<gene>
    <name evidence="17" type="primary">CYP4V2_1</name>
</gene>
<dbReference type="PANTHER" id="PTHR24291:SF189">
    <property type="entry name" value="CYTOCHROME P450 4C3-RELATED"/>
    <property type="match status" value="1"/>
</dbReference>
<evidence type="ECO:0000256" key="15">
    <source>
        <dbReference type="RuleBase" id="RU000461"/>
    </source>
</evidence>
<dbReference type="GO" id="GO:0020037">
    <property type="term" value="F:heme binding"/>
    <property type="evidence" value="ECO:0007669"/>
    <property type="project" value="InterPro"/>
</dbReference>
<dbReference type="InterPro" id="IPR002403">
    <property type="entry name" value="Cyt_P450_E_grp-IV"/>
</dbReference>
<dbReference type="CDD" id="cd20628">
    <property type="entry name" value="CYP4"/>
    <property type="match status" value="1"/>
</dbReference>
<dbReference type="PANTHER" id="PTHR24291">
    <property type="entry name" value="CYTOCHROME P450 FAMILY 4"/>
    <property type="match status" value="1"/>
</dbReference>
<keyword evidence="10 15" id="KW-0560">Oxidoreductase</keyword>
<feature type="transmembrane region" description="Helical" evidence="16">
    <location>
        <begin position="16"/>
        <end position="33"/>
    </location>
</feature>
<dbReference type="PRINTS" id="PR00465">
    <property type="entry name" value="EP450IV"/>
</dbReference>
<dbReference type="SMR" id="A0A2H8TP08"/>
<evidence type="ECO:0000256" key="11">
    <source>
        <dbReference type="ARBA" id="ARBA00023004"/>
    </source>
</evidence>
<evidence type="ECO:0000256" key="16">
    <source>
        <dbReference type="SAM" id="Phobius"/>
    </source>
</evidence>
<dbReference type="GO" id="GO:0005789">
    <property type="term" value="C:endoplasmic reticulum membrane"/>
    <property type="evidence" value="ECO:0007669"/>
    <property type="project" value="UniProtKB-SubCell"/>
</dbReference>
<dbReference type="PROSITE" id="PS00086">
    <property type="entry name" value="CYTOCHROME_P450"/>
    <property type="match status" value="1"/>
</dbReference>
<dbReference type="OrthoDB" id="1470350at2759"/>
<keyword evidence="12 15" id="KW-0503">Monooxygenase</keyword>
<keyword evidence="9" id="KW-0492">Microsome</keyword>
<keyword evidence="16" id="KW-0812">Transmembrane</keyword>
<keyword evidence="6 14" id="KW-0349">Heme</keyword>
<evidence type="ECO:0000256" key="6">
    <source>
        <dbReference type="ARBA" id="ARBA00022617"/>
    </source>
</evidence>
<dbReference type="EMBL" id="GFXV01003846">
    <property type="protein sequence ID" value="MBW15651.1"/>
    <property type="molecule type" value="Transcribed_RNA"/>
</dbReference>
<organism evidence="17">
    <name type="scientific">Melanaphis sacchari</name>
    <dbReference type="NCBI Taxonomy" id="742174"/>
    <lineage>
        <taxon>Eukaryota</taxon>
        <taxon>Metazoa</taxon>
        <taxon>Ecdysozoa</taxon>
        <taxon>Arthropoda</taxon>
        <taxon>Hexapoda</taxon>
        <taxon>Insecta</taxon>
        <taxon>Pterygota</taxon>
        <taxon>Neoptera</taxon>
        <taxon>Paraneoptera</taxon>
        <taxon>Hemiptera</taxon>
        <taxon>Sternorrhyncha</taxon>
        <taxon>Aphidomorpha</taxon>
        <taxon>Aphidoidea</taxon>
        <taxon>Aphididae</taxon>
        <taxon>Aphidini</taxon>
        <taxon>Melanaphis</taxon>
    </lineage>
</organism>
<evidence type="ECO:0000256" key="12">
    <source>
        <dbReference type="ARBA" id="ARBA00023033"/>
    </source>
</evidence>
<protein>
    <submittedName>
        <fullName evidence="17">Cytochrome P450 4V2</fullName>
    </submittedName>
</protein>
<evidence type="ECO:0000313" key="17">
    <source>
        <dbReference type="EMBL" id="MBW15651.1"/>
    </source>
</evidence>
<feature type="binding site" description="axial binding residue" evidence="14">
    <location>
        <position position="462"/>
    </location>
    <ligand>
        <name>heme</name>
        <dbReference type="ChEBI" id="CHEBI:30413"/>
    </ligand>
    <ligandPart>
        <name>Fe</name>
        <dbReference type="ChEBI" id="CHEBI:18248"/>
    </ligandPart>
</feature>
<dbReference type="InterPro" id="IPR001128">
    <property type="entry name" value="Cyt_P450"/>
</dbReference>
<comment type="similarity">
    <text evidence="5 15">Belongs to the cytochrome P450 family.</text>
</comment>
<keyword evidence="7 14" id="KW-0479">Metal-binding</keyword>
<evidence type="ECO:0000256" key="2">
    <source>
        <dbReference type="ARBA" id="ARBA00003690"/>
    </source>
</evidence>
<comment type="subcellular location">
    <subcellularLocation>
        <location evidence="4">Endoplasmic reticulum membrane</location>
        <topology evidence="4">Peripheral membrane protein</topology>
    </subcellularLocation>
    <subcellularLocation>
        <location evidence="3">Microsome membrane</location>
        <topology evidence="3">Peripheral membrane protein</topology>
    </subcellularLocation>
</comment>
<accession>A0A2H8TP08</accession>
<reference evidence="17" key="1">
    <citation type="submission" date="2017-10" db="EMBL/GenBank/DDBJ databases">
        <title>Transcriptome Assembly of Sugarcane Aphid Adults.</title>
        <authorList>
            <person name="Scully E.D."/>
            <person name="Palmer N.A."/>
            <person name="Geib S.M."/>
            <person name="Sarath G."/>
            <person name="Sattler S.E."/>
        </authorList>
    </citation>
    <scope>NUCLEOTIDE SEQUENCE</scope>
    <source>
        <tissue evidence="17">Whole body</tissue>
    </source>
</reference>
<proteinExistence type="inferred from homology"/>
<keyword evidence="16" id="KW-1133">Transmembrane helix</keyword>
<dbReference type="InterPro" id="IPR017972">
    <property type="entry name" value="Cyt_P450_CS"/>
</dbReference>
<dbReference type="SUPFAM" id="SSF48264">
    <property type="entry name" value="Cytochrome P450"/>
    <property type="match status" value="1"/>
</dbReference>
<dbReference type="Gene3D" id="1.10.630.10">
    <property type="entry name" value="Cytochrome P450"/>
    <property type="match status" value="1"/>
</dbReference>
<dbReference type="AlphaFoldDB" id="A0A2H8TP08"/>
<evidence type="ECO:0000256" key="4">
    <source>
        <dbReference type="ARBA" id="ARBA00004406"/>
    </source>
</evidence>
<keyword evidence="11 14" id="KW-0408">Iron</keyword>
<name>A0A2H8TP08_9HEMI</name>